<dbReference type="PANTHER" id="PTHR24058">
    <property type="entry name" value="DUAL SPECIFICITY PROTEIN KINASE"/>
    <property type="match status" value="1"/>
</dbReference>
<dbReference type="OrthoDB" id="9332038at2759"/>
<comment type="similarity">
    <text evidence="7">Belongs to the protein kinase superfamily.</text>
</comment>
<reference evidence="9" key="2">
    <citation type="submission" date="2019-06" db="EMBL/GenBank/DDBJ databases">
        <title>Genomics analysis of Aphanomyces spp. identifies a new class of oomycete effector associated with host adaptation.</title>
        <authorList>
            <person name="Gaulin E."/>
        </authorList>
    </citation>
    <scope>NUCLEOTIDE SEQUENCE</scope>
    <source>
        <strain evidence="9">CBS 578.67</strain>
    </source>
</reference>
<dbReference type="InterPro" id="IPR000719">
    <property type="entry name" value="Prot_kinase_dom"/>
</dbReference>
<sequence length="344" mass="37585">MTGTSAAAALPLIHGVTMLENRFLYRRDLGAGTSSIVILALDTQTHANVAIKIWKASLTMAGEREVDILELVAAKRPANGLPIVRLIGSFYYHDRLCIVLEHLEAPVQLRLPSTSFGGHHLPAAQLAIDPDASCTARPKMPRHRLRLMAFHACAALAFVHHHDIIHGDLKPDNILCDNSVVDGSVKLIDFGNALYGDEAESLTHVHAFEVQTLPYRAPEVAVGASLTCAADMWSLGCIVLEGILGHHVFAPHSRADLLLQIHQLFPLAFGHGMYLDELQDALASPQADMFKPIALDALLVRFGIPLDHELHAFLVACFATDPDKRLTSTQVRHASPRRRVHGTL</sequence>
<evidence type="ECO:0000256" key="6">
    <source>
        <dbReference type="PROSITE-ProRule" id="PRU10141"/>
    </source>
</evidence>
<evidence type="ECO:0000313" key="11">
    <source>
        <dbReference type="Proteomes" id="UP000332933"/>
    </source>
</evidence>
<keyword evidence="1 7" id="KW-0723">Serine/threonine-protein kinase</keyword>
<evidence type="ECO:0000256" key="5">
    <source>
        <dbReference type="ARBA" id="ARBA00022840"/>
    </source>
</evidence>
<dbReference type="Pfam" id="PF00069">
    <property type="entry name" value="Pkinase"/>
    <property type="match status" value="1"/>
</dbReference>
<keyword evidence="5 6" id="KW-0067">ATP-binding</keyword>
<proteinExistence type="inferred from homology"/>
<dbReference type="PROSITE" id="PS00107">
    <property type="entry name" value="PROTEIN_KINASE_ATP"/>
    <property type="match status" value="1"/>
</dbReference>
<dbReference type="EMBL" id="CAADRA010005700">
    <property type="protein sequence ID" value="VFT92235.1"/>
    <property type="molecule type" value="Genomic_DNA"/>
</dbReference>
<dbReference type="Proteomes" id="UP000332933">
    <property type="component" value="Unassembled WGS sequence"/>
</dbReference>
<name>A0A485L4G4_9STRA</name>
<protein>
    <submittedName>
        <fullName evidence="10">Aste57867_15433 protein</fullName>
    </submittedName>
</protein>
<dbReference type="InterPro" id="IPR017441">
    <property type="entry name" value="Protein_kinase_ATP_BS"/>
</dbReference>
<evidence type="ECO:0000256" key="3">
    <source>
        <dbReference type="ARBA" id="ARBA00022741"/>
    </source>
</evidence>
<evidence type="ECO:0000313" key="9">
    <source>
        <dbReference type="EMBL" id="KAF0693568.1"/>
    </source>
</evidence>
<dbReference type="GO" id="GO:0005524">
    <property type="term" value="F:ATP binding"/>
    <property type="evidence" value="ECO:0007669"/>
    <property type="project" value="UniProtKB-UniRule"/>
</dbReference>
<evidence type="ECO:0000256" key="1">
    <source>
        <dbReference type="ARBA" id="ARBA00022527"/>
    </source>
</evidence>
<keyword evidence="4" id="KW-0418">Kinase</keyword>
<organism evidence="10 11">
    <name type="scientific">Aphanomyces stellatus</name>
    <dbReference type="NCBI Taxonomy" id="120398"/>
    <lineage>
        <taxon>Eukaryota</taxon>
        <taxon>Sar</taxon>
        <taxon>Stramenopiles</taxon>
        <taxon>Oomycota</taxon>
        <taxon>Saprolegniomycetes</taxon>
        <taxon>Saprolegniales</taxon>
        <taxon>Verrucalvaceae</taxon>
        <taxon>Aphanomyces</taxon>
    </lineage>
</organism>
<dbReference type="AlphaFoldDB" id="A0A485L4G4"/>
<dbReference type="Gene3D" id="3.30.200.20">
    <property type="entry name" value="Phosphorylase Kinase, domain 1"/>
    <property type="match status" value="1"/>
</dbReference>
<dbReference type="InterPro" id="IPR011009">
    <property type="entry name" value="Kinase-like_dom_sf"/>
</dbReference>
<evidence type="ECO:0000256" key="7">
    <source>
        <dbReference type="RuleBase" id="RU000304"/>
    </source>
</evidence>
<dbReference type="PROSITE" id="PS00108">
    <property type="entry name" value="PROTEIN_KINASE_ST"/>
    <property type="match status" value="1"/>
</dbReference>
<feature type="domain" description="Protein kinase" evidence="8">
    <location>
        <begin position="23"/>
        <end position="344"/>
    </location>
</feature>
<dbReference type="PANTHER" id="PTHR24058:SF130">
    <property type="entry name" value="SERINE_THREONINE PROTEIN KINASES-RELATED"/>
    <property type="match status" value="1"/>
</dbReference>
<dbReference type="InterPro" id="IPR050494">
    <property type="entry name" value="Ser_Thr_dual-spec_kinase"/>
</dbReference>
<feature type="binding site" evidence="6">
    <location>
        <position position="52"/>
    </location>
    <ligand>
        <name>ATP</name>
        <dbReference type="ChEBI" id="CHEBI:30616"/>
    </ligand>
</feature>
<dbReference type="PROSITE" id="PS50011">
    <property type="entry name" value="PROTEIN_KINASE_DOM"/>
    <property type="match status" value="1"/>
</dbReference>
<keyword evidence="11" id="KW-1185">Reference proteome</keyword>
<evidence type="ECO:0000259" key="8">
    <source>
        <dbReference type="PROSITE" id="PS50011"/>
    </source>
</evidence>
<dbReference type="SMART" id="SM00220">
    <property type="entry name" value="S_TKc"/>
    <property type="match status" value="1"/>
</dbReference>
<dbReference type="GO" id="GO:0004674">
    <property type="term" value="F:protein serine/threonine kinase activity"/>
    <property type="evidence" value="ECO:0007669"/>
    <property type="project" value="UniProtKB-KW"/>
</dbReference>
<evidence type="ECO:0000313" key="10">
    <source>
        <dbReference type="EMBL" id="VFT92235.1"/>
    </source>
</evidence>
<keyword evidence="3 6" id="KW-0547">Nucleotide-binding</keyword>
<reference evidence="10 11" key="1">
    <citation type="submission" date="2019-03" db="EMBL/GenBank/DDBJ databases">
        <authorList>
            <person name="Gaulin E."/>
            <person name="Dumas B."/>
        </authorList>
    </citation>
    <scope>NUCLEOTIDE SEQUENCE [LARGE SCALE GENOMIC DNA]</scope>
    <source>
        <strain evidence="10">CBS 568.67</strain>
    </source>
</reference>
<evidence type="ECO:0000256" key="4">
    <source>
        <dbReference type="ARBA" id="ARBA00022777"/>
    </source>
</evidence>
<accession>A0A485L4G4</accession>
<dbReference type="Gene3D" id="1.10.510.10">
    <property type="entry name" value="Transferase(Phosphotransferase) domain 1"/>
    <property type="match status" value="1"/>
</dbReference>
<dbReference type="InterPro" id="IPR008271">
    <property type="entry name" value="Ser/Thr_kinase_AS"/>
</dbReference>
<keyword evidence="2" id="KW-0808">Transferase</keyword>
<gene>
    <name evidence="10" type="primary">Aste57867_15433</name>
    <name evidence="9" type="ORF">As57867_015377</name>
    <name evidence="10" type="ORF">ASTE57867_15433</name>
</gene>
<evidence type="ECO:0000256" key="2">
    <source>
        <dbReference type="ARBA" id="ARBA00022679"/>
    </source>
</evidence>
<dbReference type="EMBL" id="VJMH01005679">
    <property type="protein sequence ID" value="KAF0693568.1"/>
    <property type="molecule type" value="Genomic_DNA"/>
</dbReference>
<dbReference type="SUPFAM" id="SSF56112">
    <property type="entry name" value="Protein kinase-like (PK-like)"/>
    <property type="match status" value="1"/>
</dbReference>